<keyword evidence="4" id="KW-1185">Reference proteome</keyword>
<dbReference type="Pfam" id="PF13456">
    <property type="entry name" value="RVT_3"/>
    <property type="match status" value="1"/>
</dbReference>
<dbReference type="InterPro" id="IPR002156">
    <property type="entry name" value="RNaseH_domain"/>
</dbReference>
<evidence type="ECO:0008006" key="5">
    <source>
        <dbReference type="Google" id="ProtNLM"/>
    </source>
</evidence>
<organism evidence="3 4">
    <name type="scientific">Microthlaspi erraticum</name>
    <dbReference type="NCBI Taxonomy" id="1685480"/>
    <lineage>
        <taxon>Eukaryota</taxon>
        <taxon>Viridiplantae</taxon>
        <taxon>Streptophyta</taxon>
        <taxon>Embryophyta</taxon>
        <taxon>Tracheophyta</taxon>
        <taxon>Spermatophyta</taxon>
        <taxon>Magnoliopsida</taxon>
        <taxon>eudicotyledons</taxon>
        <taxon>Gunneridae</taxon>
        <taxon>Pentapetalae</taxon>
        <taxon>rosids</taxon>
        <taxon>malvids</taxon>
        <taxon>Brassicales</taxon>
        <taxon>Brassicaceae</taxon>
        <taxon>Coluteocarpeae</taxon>
        <taxon>Microthlaspi</taxon>
    </lineage>
</organism>
<dbReference type="PANTHER" id="PTHR33116">
    <property type="entry name" value="REVERSE TRANSCRIPTASE ZINC-BINDING DOMAIN-CONTAINING PROTEIN-RELATED-RELATED"/>
    <property type="match status" value="1"/>
</dbReference>
<evidence type="ECO:0000259" key="1">
    <source>
        <dbReference type="Pfam" id="PF13456"/>
    </source>
</evidence>
<dbReference type="CDD" id="cd06222">
    <property type="entry name" value="RNase_H_like"/>
    <property type="match status" value="1"/>
</dbReference>
<name>A0A6D2JSW7_9BRAS</name>
<dbReference type="OrthoDB" id="1021881at2759"/>
<dbReference type="InterPro" id="IPR044730">
    <property type="entry name" value="RNase_H-like_dom_plant"/>
</dbReference>
<proteinExistence type="predicted"/>
<dbReference type="InterPro" id="IPR026960">
    <property type="entry name" value="RVT-Znf"/>
</dbReference>
<dbReference type="GO" id="GO:0004523">
    <property type="term" value="F:RNA-DNA hybrid ribonuclease activity"/>
    <property type="evidence" value="ECO:0007669"/>
    <property type="project" value="InterPro"/>
</dbReference>
<evidence type="ECO:0000313" key="3">
    <source>
        <dbReference type="EMBL" id="CAA7042886.1"/>
    </source>
</evidence>
<sequence length="483" mass="56054">MPVYAMNVFKLPVGICEEINGVLAKFWWNNNEDRKGMHWFAWKRLCLSKKEGGLGFRDIESFNLALLGKQAWRLLQKPECLMARVIRGRYYSDGNILTARVKKKSSFIWKSILQGRDLMKKGMRFVIGDGSIVSAWIDPWLPTHPPRAPIPRTTRICSRATYDMVGWHYNKNGIYSVKSAYWLATHLPEFQVIESPSSNMVLNKAIWKISTAPKIKHFIWKIISGSLSTKETLKRRHIIRDSTCLRCCQQEETASHLLFECPYAQQVWRGSGLAVLNLADPMIPLEEKLETLFLDRALTSFEKNFQTVLWLLWRLWKSRNSLVFQRRSIHWRSLIRYVNRDVMEFLNTQELMQGIFPIGNGGSRPNRTPEGKWRPPPTGWVKCNYDGAFHNRDVSSNAGWIIRDENGTYKGSGHATDNKPNSALEGELQALIIAMQQAWIKGHRKVIFEGDCKEVIDLVNRVTLNFGVYNWIREIWFTLNFEE</sequence>
<dbReference type="InterPro" id="IPR036397">
    <property type="entry name" value="RNaseH_sf"/>
</dbReference>
<protein>
    <recommendedName>
        <fullName evidence="5">RNase H type-1 domain-containing protein</fullName>
    </recommendedName>
</protein>
<dbReference type="SUPFAM" id="SSF53098">
    <property type="entry name" value="Ribonuclease H-like"/>
    <property type="match status" value="1"/>
</dbReference>
<dbReference type="PANTHER" id="PTHR33116:SF86">
    <property type="entry name" value="REVERSE TRANSCRIPTASE DOMAIN-CONTAINING PROTEIN"/>
    <property type="match status" value="1"/>
</dbReference>
<gene>
    <name evidence="3" type="ORF">MERR_LOCUS30121</name>
</gene>
<feature type="domain" description="RNase H type-1" evidence="1">
    <location>
        <begin position="384"/>
        <end position="479"/>
    </location>
</feature>
<dbReference type="Pfam" id="PF13966">
    <property type="entry name" value="zf-RVT"/>
    <property type="match status" value="1"/>
</dbReference>
<dbReference type="AlphaFoldDB" id="A0A6D2JSW7"/>
<evidence type="ECO:0000259" key="2">
    <source>
        <dbReference type="Pfam" id="PF13966"/>
    </source>
</evidence>
<dbReference type="GO" id="GO:0003676">
    <property type="term" value="F:nucleic acid binding"/>
    <property type="evidence" value="ECO:0007669"/>
    <property type="project" value="InterPro"/>
</dbReference>
<evidence type="ECO:0000313" key="4">
    <source>
        <dbReference type="Proteomes" id="UP000467841"/>
    </source>
</evidence>
<dbReference type="InterPro" id="IPR012337">
    <property type="entry name" value="RNaseH-like_sf"/>
</dbReference>
<dbReference type="Proteomes" id="UP000467841">
    <property type="component" value="Unassembled WGS sequence"/>
</dbReference>
<dbReference type="Gene3D" id="3.30.420.10">
    <property type="entry name" value="Ribonuclease H-like superfamily/Ribonuclease H"/>
    <property type="match status" value="1"/>
</dbReference>
<dbReference type="EMBL" id="CACVBM020001274">
    <property type="protein sequence ID" value="CAA7042886.1"/>
    <property type="molecule type" value="Genomic_DNA"/>
</dbReference>
<accession>A0A6D2JSW7</accession>
<feature type="domain" description="Reverse transcriptase zinc-binding" evidence="2">
    <location>
        <begin position="175"/>
        <end position="268"/>
    </location>
</feature>
<reference evidence="3" key="1">
    <citation type="submission" date="2020-01" db="EMBL/GenBank/DDBJ databases">
        <authorList>
            <person name="Mishra B."/>
        </authorList>
    </citation>
    <scope>NUCLEOTIDE SEQUENCE [LARGE SCALE GENOMIC DNA]</scope>
</reference>
<comment type="caution">
    <text evidence="3">The sequence shown here is derived from an EMBL/GenBank/DDBJ whole genome shotgun (WGS) entry which is preliminary data.</text>
</comment>